<organism evidence="12">
    <name type="scientific">Oikopleura dioica</name>
    <name type="common">Tunicate</name>
    <dbReference type="NCBI Taxonomy" id="34765"/>
    <lineage>
        <taxon>Eukaryota</taxon>
        <taxon>Metazoa</taxon>
        <taxon>Chordata</taxon>
        <taxon>Tunicata</taxon>
        <taxon>Appendicularia</taxon>
        <taxon>Copelata</taxon>
        <taxon>Oikopleuridae</taxon>
        <taxon>Oikopleura</taxon>
    </lineage>
</organism>
<feature type="region of interest" description="Disordered" evidence="9">
    <location>
        <begin position="159"/>
        <end position="246"/>
    </location>
</feature>
<keyword evidence="5" id="KW-0378">Hydrolase</keyword>
<dbReference type="OrthoDB" id="342024at2759"/>
<dbReference type="InterPro" id="IPR019387">
    <property type="entry name" value="SAYSvFN_dom"/>
</dbReference>
<comment type="subcellular location">
    <subcellularLocation>
        <location evidence="1">Cytoplasm</location>
    </subcellularLocation>
</comment>
<keyword evidence="6" id="KW-0648">Protein biosynthesis</keyword>
<dbReference type="InParanoid" id="E4XIF5"/>
<dbReference type="FunFam" id="3.40.50.300:FF:000204">
    <property type="entry name" value="Translation elongation factor Tu"/>
    <property type="match status" value="1"/>
</dbReference>
<dbReference type="CDD" id="cd01883">
    <property type="entry name" value="EF1_alpha"/>
    <property type="match status" value="1"/>
</dbReference>
<proteinExistence type="inferred from homology"/>
<feature type="compositionally biased region" description="Low complexity" evidence="9">
    <location>
        <begin position="223"/>
        <end position="232"/>
    </location>
</feature>
<dbReference type="SUPFAM" id="SSF50465">
    <property type="entry name" value="EF-Tu/eEF-1alpha/eIF2-gamma C-terminal domain"/>
    <property type="match status" value="1"/>
</dbReference>
<dbReference type="InterPro" id="IPR050100">
    <property type="entry name" value="TRAFAC_GTPase_members"/>
</dbReference>
<evidence type="ECO:0000313" key="13">
    <source>
        <dbReference type="Proteomes" id="UP000001307"/>
    </source>
</evidence>
<name>E4XIF5_OIKDI</name>
<evidence type="ECO:0000256" key="9">
    <source>
        <dbReference type="SAM" id="MobiDB-lite"/>
    </source>
</evidence>
<feature type="transmembrane region" description="Helical" evidence="10">
    <location>
        <begin position="71"/>
        <end position="90"/>
    </location>
</feature>
<evidence type="ECO:0000256" key="2">
    <source>
        <dbReference type="ARBA" id="ARBA00007249"/>
    </source>
</evidence>
<dbReference type="EMBL" id="FN653055">
    <property type="protein sequence ID" value="CBY10356.1"/>
    <property type="molecule type" value="Genomic_DNA"/>
</dbReference>
<evidence type="ECO:0000259" key="11">
    <source>
        <dbReference type="PROSITE" id="PS51722"/>
    </source>
</evidence>
<dbReference type="PROSITE" id="PS51722">
    <property type="entry name" value="G_TR_2"/>
    <property type="match status" value="1"/>
</dbReference>
<dbReference type="PRINTS" id="PR00315">
    <property type="entry name" value="ELONGATNFCT"/>
</dbReference>
<protein>
    <recommendedName>
        <fullName evidence="11">Tr-type G domain-containing protein</fullName>
    </recommendedName>
</protein>
<keyword evidence="10" id="KW-0812">Transmembrane</keyword>
<evidence type="ECO:0000256" key="1">
    <source>
        <dbReference type="ARBA" id="ARBA00004496"/>
    </source>
</evidence>
<dbReference type="AlphaFoldDB" id="E4XIF5"/>
<dbReference type="InterPro" id="IPR031157">
    <property type="entry name" value="G_TR_CS"/>
</dbReference>
<dbReference type="Gene3D" id="2.40.30.10">
    <property type="entry name" value="Translation factors"/>
    <property type="match status" value="2"/>
</dbReference>
<keyword evidence="13" id="KW-1185">Reference proteome</keyword>
<keyword evidence="10" id="KW-1133">Transmembrane helix</keyword>
<dbReference type="GO" id="GO:0006412">
    <property type="term" value="P:translation"/>
    <property type="evidence" value="ECO:0007669"/>
    <property type="project" value="UniProtKB-KW"/>
</dbReference>
<feature type="compositionally biased region" description="Acidic residues" evidence="9">
    <location>
        <begin position="181"/>
        <end position="197"/>
    </location>
</feature>
<dbReference type="InterPro" id="IPR009001">
    <property type="entry name" value="Transl_elong_EF1A/Init_IF2_C"/>
</dbReference>
<comment type="similarity">
    <text evidence="2">Belongs to the TRAFAC class translation factor GTPase superfamily. Classic translation factor GTPase family. EF-Tu/EF-1A subfamily.</text>
</comment>
<dbReference type="Pfam" id="PF22594">
    <property type="entry name" value="GTP-eEF1A_C"/>
    <property type="match status" value="1"/>
</dbReference>
<evidence type="ECO:0000313" key="12">
    <source>
        <dbReference type="EMBL" id="CBY10356.1"/>
    </source>
</evidence>
<evidence type="ECO:0000256" key="4">
    <source>
        <dbReference type="ARBA" id="ARBA00022741"/>
    </source>
</evidence>
<evidence type="ECO:0000256" key="5">
    <source>
        <dbReference type="ARBA" id="ARBA00022801"/>
    </source>
</evidence>
<dbReference type="Pfam" id="PF03144">
    <property type="entry name" value="GTP_EFTU_D2"/>
    <property type="match status" value="1"/>
</dbReference>
<gene>
    <name evidence="12" type="ORF">GSOID_T00012377001</name>
</gene>
<keyword evidence="4" id="KW-0547">Nucleotide-binding</keyword>
<dbReference type="GO" id="GO:0003924">
    <property type="term" value="F:GTPase activity"/>
    <property type="evidence" value="ECO:0007669"/>
    <property type="project" value="InterPro"/>
</dbReference>
<comment type="catalytic activity">
    <reaction evidence="8">
        <text>GTP + H2O = GDP + phosphate + H(+)</text>
        <dbReference type="Rhea" id="RHEA:19669"/>
        <dbReference type="ChEBI" id="CHEBI:15377"/>
        <dbReference type="ChEBI" id="CHEBI:15378"/>
        <dbReference type="ChEBI" id="CHEBI:37565"/>
        <dbReference type="ChEBI" id="CHEBI:43474"/>
        <dbReference type="ChEBI" id="CHEBI:58189"/>
    </reaction>
    <physiologicalReaction direction="left-to-right" evidence="8">
        <dbReference type="Rhea" id="RHEA:19670"/>
    </physiologicalReaction>
</comment>
<dbReference type="PROSITE" id="PS00301">
    <property type="entry name" value="G_TR_1"/>
    <property type="match status" value="1"/>
</dbReference>
<reference evidence="12" key="1">
    <citation type="journal article" date="2010" name="Science">
        <title>Plasticity of animal genome architecture unmasked by rapid evolution of a pelagic tunicate.</title>
        <authorList>
            <person name="Denoeud F."/>
            <person name="Henriet S."/>
            <person name="Mungpakdee S."/>
            <person name="Aury J.M."/>
            <person name="Da Silva C."/>
            <person name="Brinkmann H."/>
            <person name="Mikhaleva J."/>
            <person name="Olsen L.C."/>
            <person name="Jubin C."/>
            <person name="Canestro C."/>
            <person name="Bouquet J.M."/>
            <person name="Danks G."/>
            <person name="Poulain J."/>
            <person name="Campsteijn C."/>
            <person name="Adamski M."/>
            <person name="Cross I."/>
            <person name="Yadetie F."/>
            <person name="Muffato M."/>
            <person name="Louis A."/>
            <person name="Butcher S."/>
            <person name="Tsagkogeorga G."/>
            <person name="Konrad A."/>
            <person name="Singh S."/>
            <person name="Jensen M.F."/>
            <person name="Cong E.H."/>
            <person name="Eikeseth-Otteraa H."/>
            <person name="Noel B."/>
            <person name="Anthouard V."/>
            <person name="Porcel B.M."/>
            <person name="Kachouri-Lafond R."/>
            <person name="Nishino A."/>
            <person name="Ugolini M."/>
            <person name="Chourrout P."/>
            <person name="Nishida H."/>
            <person name="Aasland R."/>
            <person name="Huzurbazar S."/>
            <person name="Westhof E."/>
            <person name="Delsuc F."/>
            <person name="Lehrach H."/>
            <person name="Reinhardt R."/>
            <person name="Weissenbach J."/>
            <person name="Roy S.W."/>
            <person name="Artiguenave F."/>
            <person name="Postlethwait J.H."/>
            <person name="Manak J.R."/>
            <person name="Thompson E.M."/>
            <person name="Jaillon O."/>
            <person name="Du Pasquier L."/>
            <person name="Boudinot P."/>
            <person name="Liberles D.A."/>
            <person name="Volff J.N."/>
            <person name="Philippe H."/>
            <person name="Lenhard B."/>
            <person name="Roest Crollius H."/>
            <person name="Wincker P."/>
            <person name="Chourrout D."/>
        </authorList>
    </citation>
    <scope>NUCLEOTIDE SEQUENCE [LARGE SCALE GENOMIC DNA]</scope>
</reference>
<dbReference type="InterPro" id="IPR009000">
    <property type="entry name" value="Transl_B-barrel_sf"/>
</dbReference>
<feature type="compositionally biased region" description="Basic and acidic residues" evidence="9">
    <location>
        <begin position="213"/>
        <end position="222"/>
    </location>
</feature>
<dbReference type="InterPro" id="IPR004161">
    <property type="entry name" value="EFTu-like_2"/>
</dbReference>
<dbReference type="Proteomes" id="UP000001307">
    <property type="component" value="Unassembled WGS sequence"/>
</dbReference>
<evidence type="ECO:0000256" key="6">
    <source>
        <dbReference type="ARBA" id="ARBA00022917"/>
    </source>
</evidence>
<dbReference type="GO" id="GO:0005525">
    <property type="term" value="F:GTP binding"/>
    <property type="evidence" value="ECO:0007669"/>
    <property type="project" value="UniProtKB-KW"/>
</dbReference>
<dbReference type="Pfam" id="PF10260">
    <property type="entry name" value="SAYSvFN"/>
    <property type="match status" value="1"/>
</dbReference>
<keyword evidence="3" id="KW-0963">Cytoplasm</keyword>
<feature type="compositionally biased region" description="Acidic residues" evidence="9">
    <location>
        <begin position="233"/>
        <end position="244"/>
    </location>
</feature>
<evidence type="ECO:0000256" key="3">
    <source>
        <dbReference type="ARBA" id="ARBA00022490"/>
    </source>
</evidence>
<dbReference type="InterPro" id="IPR054696">
    <property type="entry name" value="GTP-eEF1A_C"/>
</dbReference>
<dbReference type="Gene3D" id="3.40.50.300">
    <property type="entry name" value="P-loop containing nucleotide triphosphate hydrolases"/>
    <property type="match status" value="1"/>
</dbReference>
<dbReference type="FunCoup" id="E4XIF5">
    <property type="interactions" value="600"/>
</dbReference>
<evidence type="ECO:0000256" key="10">
    <source>
        <dbReference type="SAM" id="Phobius"/>
    </source>
</evidence>
<dbReference type="CDD" id="cd03704">
    <property type="entry name" value="eRF3_C_III"/>
    <property type="match status" value="1"/>
</dbReference>
<sequence>MDDKLAEYRRKKAKQFEKTKLTSSSFGPGSSRSSSFFNYLPFYPLLCKILNHLASTDSAQYIAHNWRKVPLFGRVNVLYWVLWALGYLIALEIEFGIVYLTSSMIGLIFLNLGTKKEGDISAYSVFNPGVGMSDQFSKLNLNPNAFEFVPGRNTSAPAFVPGASFGAPTPGPAPVKVEPPKEEDPEDDWDKDDDEPAEEHVKEESPAPVPEPEPEKPKKAEPVKVAPKVVTPEPEEPEEEAEEDGPVKDYVNVVFIGHVDAGKSTMSGQILKLTGMVDSRTLEKYERESKEKNRESWALSWCIDTNDEERDKGKTVEYGKAFFETEKKHFTILDAPGHKSFVPSMIEGASQADFAILIISARKGEFEAGFEKGGQTREHAMLVKTQGIKRLIIAINKMDDTNWDINRYNEILEKMKPWLLKQVGFKKEQIHFIPLSGFSGVNVKDSDISKHPWYKGPSLLDYLNDLPAIERQTTGQVRFCVAQKYKDMGHVVMGKLETGRLTKGKKLVVQPSGRKVKVSSMEFEDNPVAIGIAGQNLKIRLEGIENDDDVRKGYVLCDAANVCKRSACFDGRVQIAEYKSIISEGFTAVIHLHTAVEEVTVERLLGKFNRKTKKLEKFSGARFLKQGDQGVVRFRLPCQVAMELADNFPSMGRFTLRDEGKTIAMGVIKKIIE</sequence>
<dbReference type="SUPFAM" id="SSF50447">
    <property type="entry name" value="Translation proteins"/>
    <property type="match status" value="1"/>
</dbReference>
<dbReference type="InterPro" id="IPR000795">
    <property type="entry name" value="T_Tr_GTP-bd_dom"/>
</dbReference>
<dbReference type="Pfam" id="PF00009">
    <property type="entry name" value="GTP_EFTU"/>
    <property type="match status" value="1"/>
</dbReference>
<dbReference type="InterPro" id="IPR027417">
    <property type="entry name" value="P-loop_NTPase"/>
</dbReference>
<evidence type="ECO:0000256" key="8">
    <source>
        <dbReference type="ARBA" id="ARBA00049117"/>
    </source>
</evidence>
<keyword evidence="7" id="KW-0342">GTP-binding</keyword>
<evidence type="ECO:0000256" key="7">
    <source>
        <dbReference type="ARBA" id="ARBA00023134"/>
    </source>
</evidence>
<feature type="domain" description="Tr-type G" evidence="11">
    <location>
        <begin position="248"/>
        <end position="473"/>
    </location>
</feature>
<dbReference type="GO" id="GO:0005737">
    <property type="term" value="C:cytoplasm"/>
    <property type="evidence" value="ECO:0007669"/>
    <property type="project" value="UniProtKB-SubCell"/>
</dbReference>
<accession>E4XIF5</accession>
<dbReference type="PANTHER" id="PTHR23115">
    <property type="entry name" value="TRANSLATION FACTOR"/>
    <property type="match status" value="1"/>
</dbReference>
<keyword evidence="10" id="KW-0472">Membrane</keyword>
<dbReference type="FunFam" id="2.40.30.10:FF:000020">
    <property type="entry name" value="Translation elongation factor EF-1"/>
    <property type="match status" value="1"/>
</dbReference>
<dbReference type="SUPFAM" id="SSF52540">
    <property type="entry name" value="P-loop containing nucleoside triphosphate hydrolases"/>
    <property type="match status" value="1"/>
</dbReference>